<comment type="subcellular location">
    <subcellularLocation>
        <location evidence="1">Nucleus</location>
    </subcellularLocation>
</comment>
<dbReference type="STRING" id="4829.A0A163KBV5"/>
<evidence type="ECO:0000256" key="7">
    <source>
        <dbReference type="SAM" id="MobiDB-lite"/>
    </source>
</evidence>
<organism evidence="8">
    <name type="scientific">Absidia glauca</name>
    <name type="common">Pin mould</name>
    <dbReference type="NCBI Taxonomy" id="4829"/>
    <lineage>
        <taxon>Eukaryota</taxon>
        <taxon>Fungi</taxon>
        <taxon>Fungi incertae sedis</taxon>
        <taxon>Mucoromycota</taxon>
        <taxon>Mucoromycotina</taxon>
        <taxon>Mucoromycetes</taxon>
        <taxon>Mucorales</taxon>
        <taxon>Cunninghamellaceae</taxon>
        <taxon>Absidia</taxon>
    </lineage>
</organism>
<name>A0A163KBV5_ABSGL</name>
<feature type="region of interest" description="Disordered" evidence="7">
    <location>
        <begin position="137"/>
        <end position="181"/>
    </location>
</feature>
<dbReference type="InterPro" id="IPR009072">
    <property type="entry name" value="Histone-fold"/>
</dbReference>
<sequence>MSELNKDAKGPKDAKDTKEPKDKEIKDRESGVGPGRRKTVRKGMFAKDRKLAKSSRLKLLMYGFGDDPNPSADSIALMDDLVIDYITEMCQKVSKVSESRGKLRVEDFKFVLRKDPKKLARVEELLYMNEDIRRAKQLFDEKEMDPTEDPQQQQQQQQQQHQQQQQSQQPQQSQQSQSQSQ</sequence>
<evidence type="ECO:0000256" key="4">
    <source>
        <dbReference type="ARBA" id="ARBA00023242"/>
    </source>
</evidence>
<dbReference type="GO" id="GO:0005669">
    <property type="term" value="C:transcription factor TFIID complex"/>
    <property type="evidence" value="ECO:0007669"/>
    <property type="project" value="TreeGrafter"/>
</dbReference>
<dbReference type="GO" id="GO:0051123">
    <property type="term" value="P:RNA polymerase II preinitiation complex assembly"/>
    <property type="evidence" value="ECO:0007669"/>
    <property type="project" value="TreeGrafter"/>
</dbReference>
<dbReference type="InParanoid" id="A0A163KBV5"/>
<dbReference type="SUPFAM" id="SSF47113">
    <property type="entry name" value="Histone-fold"/>
    <property type="match status" value="1"/>
</dbReference>
<keyword evidence="4" id="KW-0539">Nucleus</keyword>
<evidence type="ECO:0000256" key="6">
    <source>
        <dbReference type="ARBA" id="ARBA00040136"/>
    </source>
</evidence>
<keyword evidence="2" id="KW-0805">Transcription regulation</keyword>
<dbReference type="PANTHER" id="PTHR11380">
    <property type="entry name" value="TRANSCRIPTION INITIATION FACTOR TFIID/SUPT3-RELATED"/>
    <property type="match status" value="1"/>
</dbReference>
<evidence type="ECO:0000256" key="5">
    <source>
        <dbReference type="ARBA" id="ARBA00038392"/>
    </source>
</evidence>
<evidence type="ECO:0000313" key="9">
    <source>
        <dbReference type="Proteomes" id="UP000078561"/>
    </source>
</evidence>
<dbReference type="InterPro" id="IPR003195">
    <property type="entry name" value="TFIID_TAF13"/>
</dbReference>
<feature type="compositionally biased region" description="Low complexity" evidence="7">
    <location>
        <begin position="151"/>
        <end position="181"/>
    </location>
</feature>
<dbReference type="Pfam" id="PF02269">
    <property type="entry name" value="TFIID-18kDa"/>
    <property type="match status" value="1"/>
</dbReference>
<protein>
    <recommendedName>
        <fullName evidence="6">Transcription initiation factor TFIID subunit 13</fullName>
    </recommendedName>
</protein>
<feature type="compositionally biased region" description="Basic and acidic residues" evidence="7">
    <location>
        <begin position="1"/>
        <end position="30"/>
    </location>
</feature>
<dbReference type="OMA" id="LLYMNED"/>
<dbReference type="Gene3D" id="1.10.20.10">
    <property type="entry name" value="Histone, subunit A"/>
    <property type="match status" value="1"/>
</dbReference>
<evidence type="ECO:0000256" key="2">
    <source>
        <dbReference type="ARBA" id="ARBA00023015"/>
    </source>
</evidence>
<proteinExistence type="inferred from homology"/>
<accession>A0A163KBV5</accession>
<dbReference type="PANTHER" id="PTHR11380:SF5">
    <property type="entry name" value="TRANSCRIPTION INITIATION FACTOR TFIID SUBUNIT 13"/>
    <property type="match status" value="1"/>
</dbReference>
<reference evidence="8" key="1">
    <citation type="submission" date="2016-04" db="EMBL/GenBank/DDBJ databases">
        <authorList>
            <person name="Evans L.H."/>
            <person name="Alamgir A."/>
            <person name="Owens N."/>
            <person name="Weber N.D."/>
            <person name="Virtaneva K."/>
            <person name="Barbian K."/>
            <person name="Babar A."/>
            <person name="Rosenke K."/>
        </authorList>
    </citation>
    <scope>NUCLEOTIDE SEQUENCE [LARGE SCALE GENOMIC DNA]</scope>
    <source>
        <strain evidence="8">CBS 101.48</strain>
    </source>
</reference>
<dbReference type="GO" id="GO:0046982">
    <property type="term" value="F:protein heterodimerization activity"/>
    <property type="evidence" value="ECO:0007669"/>
    <property type="project" value="InterPro"/>
</dbReference>
<dbReference type="EMBL" id="LT554489">
    <property type="protein sequence ID" value="SAM05973.1"/>
    <property type="molecule type" value="Genomic_DNA"/>
</dbReference>
<dbReference type="AlphaFoldDB" id="A0A163KBV5"/>
<feature type="region of interest" description="Disordered" evidence="7">
    <location>
        <begin position="1"/>
        <end position="38"/>
    </location>
</feature>
<gene>
    <name evidence="8" type="primary">ABSGL_11849.1 scaffold 12357</name>
</gene>
<evidence type="ECO:0000256" key="1">
    <source>
        <dbReference type="ARBA" id="ARBA00004123"/>
    </source>
</evidence>
<dbReference type="Proteomes" id="UP000078561">
    <property type="component" value="Unassembled WGS sequence"/>
</dbReference>
<evidence type="ECO:0000256" key="3">
    <source>
        <dbReference type="ARBA" id="ARBA00023163"/>
    </source>
</evidence>
<dbReference type="FunCoup" id="A0A163KBV5">
    <property type="interactions" value="100"/>
</dbReference>
<keyword evidence="9" id="KW-1185">Reference proteome</keyword>
<comment type="similarity">
    <text evidence="5">Belongs to the TAF13 family.</text>
</comment>
<evidence type="ECO:0000313" key="8">
    <source>
        <dbReference type="EMBL" id="SAM05973.1"/>
    </source>
</evidence>
<dbReference type="CDD" id="cd07978">
    <property type="entry name" value="HFD_TAF13"/>
    <property type="match status" value="1"/>
</dbReference>
<dbReference type="OrthoDB" id="10266074at2759"/>
<keyword evidence="3" id="KW-0804">Transcription</keyword>